<feature type="transmembrane region" description="Helical" evidence="6">
    <location>
        <begin position="304"/>
        <end position="325"/>
    </location>
</feature>
<evidence type="ECO:0000313" key="11">
    <source>
        <dbReference type="Proteomes" id="UP000194977"/>
    </source>
</evidence>
<proteinExistence type="inferred from homology"/>
<dbReference type="EMBL" id="NART01000052">
    <property type="protein sequence ID" value="OTQ09148.1"/>
    <property type="molecule type" value="Genomic_DNA"/>
</dbReference>
<dbReference type="InterPro" id="IPR050382">
    <property type="entry name" value="MFS_Na/Anion_cotransporter"/>
</dbReference>
<evidence type="ECO:0000313" key="9">
    <source>
        <dbReference type="EMBL" id="OTQ09148.1"/>
    </source>
</evidence>
<evidence type="ECO:0000313" key="10">
    <source>
        <dbReference type="Proteomes" id="UP000194800"/>
    </source>
</evidence>
<comment type="subcellular location">
    <subcellularLocation>
        <location evidence="1">Membrane</location>
        <topology evidence="1">Multi-pass membrane protein</topology>
    </subcellularLocation>
</comment>
<feature type="transmembrane region" description="Helical" evidence="6">
    <location>
        <begin position="234"/>
        <end position="260"/>
    </location>
</feature>
<feature type="transmembrane region" description="Helical" evidence="6">
    <location>
        <begin position="374"/>
        <end position="393"/>
    </location>
</feature>
<evidence type="ECO:0000256" key="2">
    <source>
        <dbReference type="ARBA" id="ARBA00022692"/>
    </source>
</evidence>
<dbReference type="PANTHER" id="PTHR11662">
    <property type="entry name" value="SOLUTE CARRIER FAMILY 17"/>
    <property type="match status" value="1"/>
</dbReference>
<feature type="transmembrane region" description="Helical" evidence="6">
    <location>
        <begin position="399"/>
        <end position="418"/>
    </location>
</feature>
<dbReference type="AlphaFoldDB" id="A0A242NGV0"/>
<keyword evidence="2 6" id="KW-0812">Transmembrane</keyword>
<feature type="transmembrane region" description="Helical" evidence="6">
    <location>
        <begin position="331"/>
        <end position="353"/>
    </location>
</feature>
<comment type="similarity">
    <text evidence="5">Belongs to the major facilitator superfamily. Phthalate permease family.</text>
</comment>
<dbReference type="PANTHER" id="PTHR11662:SF285">
    <property type="entry name" value="HEXURONATE TRANSPORTER"/>
    <property type="match status" value="1"/>
</dbReference>
<evidence type="ECO:0000259" key="7">
    <source>
        <dbReference type="PROSITE" id="PS50850"/>
    </source>
</evidence>
<organism evidence="8 11">
    <name type="scientific">Gilliamella apicola</name>
    <dbReference type="NCBI Taxonomy" id="1196095"/>
    <lineage>
        <taxon>Bacteria</taxon>
        <taxon>Pseudomonadati</taxon>
        <taxon>Pseudomonadota</taxon>
        <taxon>Gammaproteobacteria</taxon>
        <taxon>Orbales</taxon>
        <taxon>Orbaceae</taxon>
        <taxon>Gilliamella</taxon>
    </lineage>
</organism>
<feature type="transmembrane region" description="Helical" evidence="6">
    <location>
        <begin position="167"/>
        <end position="189"/>
    </location>
</feature>
<gene>
    <name evidence="9" type="ORF">B6C91_10130</name>
    <name evidence="8" type="ORF">B6D08_08135</name>
</gene>
<evidence type="ECO:0000256" key="6">
    <source>
        <dbReference type="SAM" id="Phobius"/>
    </source>
</evidence>
<evidence type="ECO:0000256" key="1">
    <source>
        <dbReference type="ARBA" id="ARBA00004141"/>
    </source>
</evidence>
<dbReference type="EMBL" id="NARP01000019">
    <property type="protein sequence ID" value="OTP99221.1"/>
    <property type="molecule type" value="Genomic_DNA"/>
</dbReference>
<evidence type="ECO:0000256" key="4">
    <source>
        <dbReference type="ARBA" id="ARBA00023136"/>
    </source>
</evidence>
<name>A0A242NGV0_9GAMM</name>
<dbReference type="RefSeq" id="WP_086271882.1">
    <property type="nucleotide sequence ID" value="NZ_MZNE01000017.1"/>
</dbReference>
<evidence type="ECO:0000256" key="5">
    <source>
        <dbReference type="ARBA" id="ARBA00038514"/>
    </source>
</evidence>
<feature type="transmembrane region" description="Helical" evidence="6">
    <location>
        <begin position="80"/>
        <end position="104"/>
    </location>
</feature>
<sequence length="426" mass="47274">MSAILKSGGYVRWLMIILFATGVILNYVDRNALGIMAQEIIKDLNITPKEYSYITGAFQLAYTIFQPIVGWFVDVIGLRIGFAIMVVIWSIMCVLHAGAGTWIHLAILRFFMGAAESVVAPANAKVISLWFPKKERAIANGWSMVGFSLGAMIAPPLIYTIHQFGGWQLAFLIPGSLGIIWAGIWLLFFNQPSKSRFLSEAEKKYILSEQDDSESQQNKNIFVAIKQVVSKKKFYGIAIPAFLAEPAWAAVNFWVPYYLLTERGMQLKEMAMFVWIPFLAADFGGLSSGYFSRMLNKHFGLSRINAACTTYLGAAFFMLSMAFASLTESPYTAIALIAIGAWGHQMLSAMLTIQVIENFSGKEVSTVNGLRGSSAWIASFLFTIIVGQFVETIGFKPFFITMGFLDIIGAIIMCSLLYQRSHKNNG</sequence>
<dbReference type="Pfam" id="PF07690">
    <property type="entry name" value="MFS_1"/>
    <property type="match status" value="1"/>
</dbReference>
<accession>A0A242NGV0</accession>
<keyword evidence="10" id="KW-1185">Reference proteome</keyword>
<dbReference type="OrthoDB" id="9781156at2"/>
<dbReference type="PIRSF" id="PIRSF002808">
    <property type="entry name" value="Hexose_phosphate_transp"/>
    <property type="match status" value="1"/>
</dbReference>
<feature type="transmembrane region" description="Helical" evidence="6">
    <location>
        <begin position="142"/>
        <end position="161"/>
    </location>
</feature>
<dbReference type="InterPro" id="IPR011701">
    <property type="entry name" value="MFS"/>
</dbReference>
<feature type="transmembrane region" description="Helical" evidence="6">
    <location>
        <begin position="272"/>
        <end position="292"/>
    </location>
</feature>
<protein>
    <submittedName>
        <fullName evidence="8">MFS transporter</fullName>
    </submittedName>
</protein>
<feature type="transmembrane region" description="Helical" evidence="6">
    <location>
        <begin position="51"/>
        <end position="73"/>
    </location>
</feature>
<keyword evidence="3 6" id="KW-1133">Transmembrane helix</keyword>
<feature type="domain" description="Major facilitator superfamily (MFS) profile" evidence="7">
    <location>
        <begin position="15"/>
        <end position="421"/>
    </location>
</feature>
<dbReference type="InterPro" id="IPR000849">
    <property type="entry name" value="Sugar_P_transporter"/>
</dbReference>
<dbReference type="SUPFAM" id="SSF103473">
    <property type="entry name" value="MFS general substrate transporter"/>
    <property type="match status" value="1"/>
</dbReference>
<dbReference type="InterPro" id="IPR020846">
    <property type="entry name" value="MFS_dom"/>
</dbReference>
<dbReference type="GO" id="GO:0015134">
    <property type="term" value="F:hexuronate transmembrane transporter activity"/>
    <property type="evidence" value="ECO:0007669"/>
    <property type="project" value="TreeGrafter"/>
</dbReference>
<dbReference type="Proteomes" id="UP000194977">
    <property type="component" value="Unassembled WGS sequence"/>
</dbReference>
<comment type="caution">
    <text evidence="8">The sequence shown here is derived from an EMBL/GenBank/DDBJ whole genome shotgun (WGS) entry which is preliminary data.</text>
</comment>
<evidence type="ECO:0000256" key="3">
    <source>
        <dbReference type="ARBA" id="ARBA00022989"/>
    </source>
</evidence>
<reference evidence="10 11" key="1">
    <citation type="submission" date="2017-03" db="EMBL/GenBank/DDBJ databases">
        <title>Comparative genomics of honeybee gut symbionts reveal geographically distinct and subgroup specific antibiotic resistance.</title>
        <authorList>
            <person name="Ludvigsen J."/>
            <person name="Porcellato D."/>
            <person name="Labee-Lund T.M."/>
            <person name="Amdam G.V."/>
            <person name="Rudi K."/>
        </authorList>
    </citation>
    <scope>NUCLEOTIDE SEQUENCE [LARGE SCALE GENOMIC DNA]</scope>
    <source>
        <strain evidence="8 11">A-7-12</strain>
        <strain evidence="9 10">A-9-12</strain>
    </source>
</reference>
<dbReference type="Proteomes" id="UP000194800">
    <property type="component" value="Unassembled WGS sequence"/>
</dbReference>
<dbReference type="GO" id="GO:0016020">
    <property type="term" value="C:membrane"/>
    <property type="evidence" value="ECO:0007669"/>
    <property type="project" value="UniProtKB-SubCell"/>
</dbReference>
<evidence type="ECO:0000313" key="8">
    <source>
        <dbReference type="EMBL" id="OTP99221.1"/>
    </source>
</evidence>
<dbReference type="InterPro" id="IPR036259">
    <property type="entry name" value="MFS_trans_sf"/>
</dbReference>
<dbReference type="Gene3D" id="1.20.1250.20">
    <property type="entry name" value="MFS general substrate transporter like domains"/>
    <property type="match status" value="2"/>
</dbReference>
<dbReference type="PROSITE" id="PS50850">
    <property type="entry name" value="MFS"/>
    <property type="match status" value="1"/>
</dbReference>
<feature type="transmembrane region" description="Helical" evidence="6">
    <location>
        <begin position="9"/>
        <end position="28"/>
    </location>
</feature>
<keyword evidence="4 6" id="KW-0472">Membrane</keyword>
<dbReference type="CDD" id="cd17319">
    <property type="entry name" value="MFS_ExuT_GudP_like"/>
    <property type="match status" value="1"/>
</dbReference>